<dbReference type="OrthoDB" id="8909291at2759"/>
<comment type="caution">
    <text evidence="2">The sequence shown here is derived from an EMBL/GenBank/DDBJ whole genome shotgun (WGS) entry which is preliminary data.</text>
</comment>
<dbReference type="EMBL" id="JAGFMF010012202">
    <property type="protein sequence ID" value="KAG8505950.1"/>
    <property type="molecule type" value="Genomic_DNA"/>
</dbReference>
<name>A0A8J5ZR97_GALPY</name>
<feature type="region of interest" description="Disordered" evidence="1">
    <location>
        <begin position="162"/>
        <end position="182"/>
    </location>
</feature>
<organism evidence="2 3">
    <name type="scientific">Galemys pyrenaicus</name>
    <name type="common">Iberian desman</name>
    <name type="synonym">Pyrenean desman</name>
    <dbReference type="NCBI Taxonomy" id="202257"/>
    <lineage>
        <taxon>Eukaryota</taxon>
        <taxon>Metazoa</taxon>
        <taxon>Chordata</taxon>
        <taxon>Craniata</taxon>
        <taxon>Vertebrata</taxon>
        <taxon>Euteleostomi</taxon>
        <taxon>Mammalia</taxon>
        <taxon>Eutheria</taxon>
        <taxon>Laurasiatheria</taxon>
        <taxon>Eulipotyphla</taxon>
        <taxon>Talpidae</taxon>
        <taxon>Galemys</taxon>
    </lineage>
</organism>
<gene>
    <name evidence="2" type="ORF">J0S82_006173</name>
</gene>
<accession>A0A8J5ZR97</accession>
<evidence type="ECO:0000313" key="2">
    <source>
        <dbReference type="EMBL" id="KAG8505950.1"/>
    </source>
</evidence>
<evidence type="ECO:0000256" key="1">
    <source>
        <dbReference type="SAM" id="MobiDB-lite"/>
    </source>
</evidence>
<dbReference type="Proteomes" id="UP000700334">
    <property type="component" value="Unassembled WGS sequence"/>
</dbReference>
<sequence length="182" mass="19133">MQLGAHVASQVEAIGSRKAGSLEVTLGPPFPQRAAPCPVSRHILLISCRGPEGQASECEGSHWLYHPVGDHSPPPRPRPRLLRHLLASVGLFSRGVFTKPVDSSSQLQQHLPKASGAPKRWGGEQERGLLSACRVPAGPFGAGAHGDLSVCSAAGLVRGAPAGPPRLSASGYKMTTEDYKKL</sequence>
<feature type="region of interest" description="Disordered" evidence="1">
    <location>
        <begin position="102"/>
        <end position="123"/>
    </location>
</feature>
<protein>
    <submittedName>
        <fullName evidence="2">Uncharacterized protein</fullName>
    </submittedName>
</protein>
<reference evidence="2" key="1">
    <citation type="journal article" date="2021" name="Evol. Appl.">
        <title>The genome of the Pyrenean desman and the effects of bottlenecks and inbreeding on the genomic landscape of an endangered species.</title>
        <authorList>
            <person name="Escoda L."/>
            <person name="Castresana J."/>
        </authorList>
    </citation>
    <scope>NUCLEOTIDE SEQUENCE</scope>
    <source>
        <strain evidence="2">IBE-C5619</strain>
    </source>
</reference>
<keyword evidence="3" id="KW-1185">Reference proteome</keyword>
<evidence type="ECO:0000313" key="3">
    <source>
        <dbReference type="Proteomes" id="UP000700334"/>
    </source>
</evidence>
<dbReference type="AlphaFoldDB" id="A0A8J5ZR97"/>
<proteinExistence type="predicted"/>